<dbReference type="InterPro" id="IPR005225">
    <property type="entry name" value="Small_GTP-bd"/>
</dbReference>
<feature type="compositionally biased region" description="Acidic residues" evidence="13">
    <location>
        <begin position="132"/>
        <end position="175"/>
    </location>
</feature>
<dbReference type="Pfam" id="PF00009">
    <property type="entry name" value="GTP_EFTU"/>
    <property type="match status" value="1"/>
</dbReference>
<feature type="binding site" evidence="10">
    <location>
        <begin position="444"/>
        <end position="451"/>
    </location>
    <ligand>
        <name>GTP</name>
        <dbReference type="ChEBI" id="CHEBI:37565"/>
    </ligand>
</feature>
<dbReference type="InterPro" id="IPR000178">
    <property type="entry name" value="TF_IF2_bacterial-like"/>
</dbReference>
<evidence type="ECO:0000256" key="5">
    <source>
        <dbReference type="ARBA" id="ARBA00022540"/>
    </source>
</evidence>
<dbReference type="InterPro" id="IPR023115">
    <property type="entry name" value="TIF_IF2_dom3"/>
</dbReference>
<comment type="caution">
    <text evidence="15">The sequence shown here is derived from an EMBL/GenBank/DDBJ whole genome shotgun (WGS) entry which is preliminary data.</text>
</comment>
<evidence type="ECO:0000256" key="8">
    <source>
        <dbReference type="ARBA" id="ARBA00023134"/>
    </source>
</evidence>
<feature type="compositionally biased region" description="Acidic residues" evidence="13">
    <location>
        <begin position="182"/>
        <end position="209"/>
    </location>
</feature>
<dbReference type="InterPro" id="IPR036925">
    <property type="entry name" value="TIF_IF2_dom3_sf"/>
</dbReference>
<evidence type="ECO:0000256" key="13">
    <source>
        <dbReference type="SAM" id="MobiDB-lite"/>
    </source>
</evidence>
<dbReference type="Proteomes" id="UP000321412">
    <property type="component" value="Unassembled WGS sequence"/>
</dbReference>
<dbReference type="NCBIfam" id="TIGR00231">
    <property type="entry name" value="small_GTP"/>
    <property type="match status" value="1"/>
</dbReference>
<dbReference type="SUPFAM" id="SSF52156">
    <property type="entry name" value="Initiation factor IF2/eIF5b, domain 3"/>
    <property type="match status" value="1"/>
</dbReference>
<dbReference type="PANTHER" id="PTHR43381:SF5">
    <property type="entry name" value="TR-TYPE G DOMAIN-CONTAINING PROTEIN"/>
    <property type="match status" value="1"/>
</dbReference>
<dbReference type="InterPro" id="IPR015760">
    <property type="entry name" value="TIF_IF2"/>
</dbReference>
<dbReference type="FunFam" id="3.40.50.10050:FF:000001">
    <property type="entry name" value="Translation initiation factor IF-2"/>
    <property type="match status" value="1"/>
</dbReference>
<feature type="region of interest" description="G-domain" evidence="10">
    <location>
        <begin position="438"/>
        <end position="586"/>
    </location>
</feature>
<dbReference type="InterPro" id="IPR006847">
    <property type="entry name" value="IF2_N"/>
</dbReference>
<feature type="compositionally biased region" description="Basic and acidic residues" evidence="13">
    <location>
        <begin position="75"/>
        <end position="86"/>
    </location>
</feature>
<evidence type="ECO:0000256" key="1">
    <source>
        <dbReference type="ARBA" id="ARBA00004496"/>
    </source>
</evidence>
<evidence type="ECO:0000256" key="10">
    <source>
        <dbReference type="HAMAP-Rule" id="MF_00100"/>
    </source>
</evidence>
<evidence type="ECO:0000259" key="14">
    <source>
        <dbReference type="PROSITE" id="PS51722"/>
    </source>
</evidence>
<dbReference type="Pfam" id="PF03144">
    <property type="entry name" value="GTP_EFTU_D2"/>
    <property type="match status" value="1"/>
</dbReference>
<feature type="compositionally biased region" description="Acidic residues" evidence="13">
    <location>
        <begin position="103"/>
        <end position="116"/>
    </location>
</feature>
<organism evidence="15 16">
    <name type="scientific">Lujinxingia vulgaris</name>
    <dbReference type="NCBI Taxonomy" id="2600176"/>
    <lineage>
        <taxon>Bacteria</taxon>
        <taxon>Deltaproteobacteria</taxon>
        <taxon>Bradymonadales</taxon>
        <taxon>Lujinxingiaceae</taxon>
        <taxon>Lujinxingia</taxon>
    </lineage>
</organism>
<feature type="compositionally biased region" description="Pro residues" evidence="13">
    <location>
        <begin position="245"/>
        <end position="257"/>
    </location>
</feature>
<feature type="region of interest" description="Disordered" evidence="13">
    <location>
        <begin position="52"/>
        <end position="348"/>
    </location>
</feature>
<sequence>MPKQQRVYELAQELEINKQELVSKINELDLGFSVNNYMTVLNPPEIDSIKAALGGKKAEAPRKKATKSSKKKSSKKAEEPAEEKVEAAPAAPVVRRRRKAATEEEESTEESTETEVEVVRPTVRRRRKVETADEVEESAEEPEVEAEAPEEVEAEEAPATEEPAAEEASVEEVAAEEAPAAEAEESADVAEPAEETEEVAAAAEEEAPAEEAPAAEEPAAEEPAAEAKSDAGEEAADGAETPAAPVAPPVRRPPPRNPKGGAKVLGRISESVLKDRLAAENKDFTPGPSRRPSGGGGSRSSSSRRRGRTKRVVEGSDLYGPKSRRSRRGASRGRSRGRAKKTQKTEITQAAEHKRVIRIEDVISVGDLAHSMGIKAAQVAMKLIESGMMATVNTTLDFETAALIADEFDYTVENVAFDIANFYDTNPDEEETLERRAPVVTVMGHVDHGKTSLLDAVRASSVTSGEAGGITQHIGAYMVETTAGMVTFLDTPGHEAFTALRARGAKATDIVVLVVAADDGVMPQTVEAINHARAAEVPIIVAINKIDKPGANPDRVKTALTEYNLIPEEWGGSTLFVEVSALEKLNIDGLLEAISLQAELQELKARPDRDAQGIVIEAELDIGRGPVATVLVQRGTLNRGDILVSGRYYGRVRTMHNDRAQTIDKAGPSQPVEITGLSGIPEAGEPFFVVTEERDAKRITENVAEQRRKEVMASRAKESAGSLEDLSAMIARGEMKTLKVILKGDVQGSVEAIKEAFGKLGNDEVRTKIIHTGVGGITENDVNLAASSDAGAVIVGFNVRPDNRAAEVAEKYGVQILTHSIIYDAIEQVRGILEGLLSPIVQEKVLGHAEVRETFSAPKIGTIAGVYVTDGIVRRNARARLLRGERVIYESTVGSLRRFKDDAKEVKTGFECGLSIENYNDIKVGDVVEVFELEEVKATFD</sequence>
<dbReference type="AlphaFoldDB" id="A0A5C6XHH9"/>
<dbReference type="InterPro" id="IPR009000">
    <property type="entry name" value="Transl_B-barrel_sf"/>
</dbReference>
<feature type="compositionally biased region" description="Basic residues" evidence="13">
    <location>
        <begin position="322"/>
        <end position="342"/>
    </location>
</feature>
<evidence type="ECO:0000256" key="2">
    <source>
        <dbReference type="ARBA" id="ARBA00007733"/>
    </source>
</evidence>
<evidence type="ECO:0000256" key="11">
    <source>
        <dbReference type="RuleBase" id="RU000644"/>
    </source>
</evidence>
<name>A0A5C6XHH9_9DELT</name>
<dbReference type="SUPFAM" id="SSF52540">
    <property type="entry name" value="P-loop containing nucleoside triphosphate hydrolases"/>
    <property type="match status" value="1"/>
</dbReference>
<dbReference type="FunFam" id="3.40.50.300:FF:000019">
    <property type="entry name" value="Translation initiation factor IF-2"/>
    <property type="match status" value="1"/>
</dbReference>
<feature type="domain" description="Tr-type G" evidence="14">
    <location>
        <begin position="435"/>
        <end position="604"/>
    </location>
</feature>
<evidence type="ECO:0000256" key="6">
    <source>
        <dbReference type="ARBA" id="ARBA00022741"/>
    </source>
</evidence>
<dbReference type="InterPro" id="IPR004161">
    <property type="entry name" value="EFTu-like_2"/>
</dbReference>
<dbReference type="NCBIfam" id="TIGR00487">
    <property type="entry name" value="IF-2"/>
    <property type="match status" value="1"/>
</dbReference>
<dbReference type="GO" id="GO:0005525">
    <property type="term" value="F:GTP binding"/>
    <property type="evidence" value="ECO:0007669"/>
    <property type="project" value="UniProtKB-KW"/>
</dbReference>
<dbReference type="Pfam" id="PF04760">
    <property type="entry name" value="IF2_N"/>
    <property type="match status" value="1"/>
</dbReference>
<evidence type="ECO:0000256" key="12">
    <source>
        <dbReference type="RuleBase" id="RU000645"/>
    </source>
</evidence>
<dbReference type="OrthoDB" id="9811804at2"/>
<comment type="function">
    <text evidence="9 10 11">One of the essential components for the initiation of protein synthesis. Protects formylmethionyl-tRNA from spontaneous hydrolysis and promotes its binding to the 30S ribosomal subunits. Also involved in the hydrolysis of GTP during the formation of the 70S ribosomal complex.</text>
</comment>
<proteinExistence type="inferred from homology"/>
<feature type="compositionally biased region" description="Basic and acidic residues" evidence="13">
    <location>
        <begin position="272"/>
        <end position="283"/>
    </location>
</feature>
<dbReference type="Gene3D" id="2.40.30.10">
    <property type="entry name" value="Translation factors"/>
    <property type="match status" value="2"/>
</dbReference>
<dbReference type="EMBL" id="VOSM01000001">
    <property type="protein sequence ID" value="TXD39324.1"/>
    <property type="molecule type" value="Genomic_DNA"/>
</dbReference>
<dbReference type="InterPro" id="IPR053905">
    <property type="entry name" value="EF-G-like_DII"/>
</dbReference>
<reference evidence="15 16" key="1">
    <citation type="submission" date="2019-08" db="EMBL/GenBank/DDBJ databases">
        <title>Bradymonadales sp. TMQ4.</title>
        <authorList>
            <person name="Liang Q."/>
        </authorList>
    </citation>
    <scope>NUCLEOTIDE SEQUENCE [LARGE SCALE GENOMIC DNA]</scope>
    <source>
        <strain evidence="15 16">TMQ4</strain>
    </source>
</reference>
<dbReference type="InterPro" id="IPR000795">
    <property type="entry name" value="T_Tr_GTP-bd_dom"/>
</dbReference>
<feature type="binding site" evidence="10">
    <location>
        <begin position="544"/>
        <end position="547"/>
    </location>
    <ligand>
        <name>GTP</name>
        <dbReference type="ChEBI" id="CHEBI:37565"/>
    </ligand>
</feature>
<dbReference type="Gene3D" id="3.40.50.300">
    <property type="entry name" value="P-loop containing nucleotide triphosphate hydrolases"/>
    <property type="match status" value="1"/>
</dbReference>
<keyword evidence="4 10" id="KW-0963">Cytoplasm</keyword>
<dbReference type="PROSITE" id="PS51722">
    <property type="entry name" value="G_TR_2"/>
    <property type="match status" value="1"/>
</dbReference>
<dbReference type="GO" id="GO:0003924">
    <property type="term" value="F:GTPase activity"/>
    <property type="evidence" value="ECO:0007669"/>
    <property type="project" value="UniProtKB-UniRule"/>
</dbReference>
<dbReference type="CDD" id="cd03702">
    <property type="entry name" value="IF2_mtIF2_II"/>
    <property type="match status" value="1"/>
</dbReference>
<keyword evidence="8 10" id="KW-0342">GTP-binding</keyword>
<dbReference type="SUPFAM" id="SSF50447">
    <property type="entry name" value="Translation proteins"/>
    <property type="match status" value="2"/>
</dbReference>
<dbReference type="PANTHER" id="PTHR43381">
    <property type="entry name" value="TRANSLATION INITIATION FACTOR IF-2-RELATED"/>
    <property type="match status" value="1"/>
</dbReference>
<evidence type="ECO:0000313" key="15">
    <source>
        <dbReference type="EMBL" id="TXD39324.1"/>
    </source>
</evidence>
<keyword evidence="6 10" id="KW-0547">Nucleotide-binding</keyword>
<dbReference type="InterPro" id="IPR044145">
    <property type="entry name" value="IF2_II"/>
</dbReference>
<dbReference type="PROSITE" id="PS01176">
    <property type="entry name" value="IF2"/>
    <property type="match status" value="1"/>
</dbReference>
<keyword evidence="5 10" id="KW-0396">Initiation factor</keyword>
<dbReference type="GO" id="GO:0003743">
    <property type="term" value="F:translation initiation factor activity"/>
    <property type="evidence" value="ECO:0007669"/>
    <property type="project" value="UniProtKB-UniRule"/>
</dbReference>
<comment type="subcellular location">
    <subcellularLocation>
        <location evidence="1 10 12">Cytoplasm</location>
    </subcellularLocation>
</comment>
<feature type="compositionally biased region" description="Basic residues" evidence="13">
    <location>
        <begin position="63"/>
        <end position="74"/>
    </location>
</feature>
<protein>
    <recommendedName>
        <fullName evidence="3 10">Translation initiation factor IF-2</fullName>
    </recommendedName>
</protein>
<dbReference type="HAMAP" id="MF_00100_B">
    <property type="entry name" value="IF_2_B"/>
    <property type="match status" value="1"/>
</dbReference>
<dbReference type="Gene3D" id="3.40.50.10050">
    <property type="entry name" value="Translation initiation factor IF- 2, domain 3"/>
    <property type="match status" value="1"/>
</dbReference>
<dbReference type="Pfam" id="PF11987">
    <property type="entry name" value="IF-2"/>
    <property type="match status" value="1"/>
</dbReference>
<dbReference type="Gene3D" id="1.10.10.2480">
    <property type="match status" value="1"/>
</dbReference>
<dbReference type="CDD" id="cd01887">
    <property type="entry name" value="IF2_eIF5B"/>
    <property type="match status" value="1"/>
</dbReference>
<dbReference type="FunFam" id="2.40.30.10:FF:000054">
    <property type="entry name" value="Translation initiation factor IF-2"/>
    <property type="match status" value="1"/>
</dbReference>
<feature type="binding site" evidence="10">
    <location>
        <begin position="490"/>
        <end position="494"/>
    </location>
    <ligand>
        <name>GTP</name>
        <dbReference type="ChEBI" id="CHEBI:37565"/>
    </ligand>
</feature>
<evidence type="ECO:0000256" key="9">
    <source>
        <dbReference type="ARBA" id="ARBA00025162"/>
    </source>
</evidence>
<evidence type="ECO:0000256" key="7">
    <source>
        <dbReference type="ARBA" id="ARBA00022917"/>
    </source>
</evidence>
<comment type="similarity">
    <text evidence="2 10 11">Belongs to the TRAFAC class translation factor GTPase superfamily. Classic translation factor GTPase family. IF-2 subfamily.</text>
</comment>
<dbReference type="Pfam" id="PF22042">
    <property type="entry name" value="EF-G_D2"/>
    <property type="match status" value="1"/>
</dbReference>
<dbReference type="CDD" id="cd03692">
    <property type="entry name" value="mtIF2_IVc"/>
    <property type="match status" value="1"/>
</dbReference>
<accession>A0A5C6XHH9</accession>
<evidence type="ECO:0000256" key="3">
    <source>
        <dbReference type="ARBA" id="ARBA00020675"/>
    </source>
</evidence>
<evidence type="ECO:0000313" key="16">
    <source>
        <dbReference type="Proteomes" id="UP000321412"/>
    </source>
</evidence>
<keyword evidence="16" id="KW-1185">Reference proteome</keyword>
<dbReference type="GO" id="GO:0005829">
    <property type="term" value="C:cytosol"/>
    <property type="evidence" value="ECO:0007669"/>
    <property type="project" value="TreeGrafter"/>
</dbReference>
<dbReference type="FunFam" id="2.40.30.10:FF:000008">
    <property type="entry name" value="Translation initiation factor IF-2"/>
    <property type="match status" value="1"/>
</dbReference>
<dbReference type="InterPro" id="IPR027417">
    <property type="entry name" value="P-loop_NTPase"/>
</dbReference>
<evidence type="ECO:0000256" key="4">
    <source>
        <dbReference type="ARBA" id="ARBA00022490"/>
    </source>
</evidence>
<gene>
    <name evidence="10 15" type="primary">infB</name>
    <name evidence="15" type="ORF">FRC98_02695</name>
</gene>
<keyword evidence="7 10" id="KW-0648">Protein biosynthesis</keyword>